<gene>
    <name evidence="2" type="ORF">TTHERM_001070403</name>
</gene>
<sequence>MIRLVNNQQIQQRMRKQEIIIKRKRKTNQIKSNKLKDLQCFKLNFIIKNTRIQKKQTAFIQCKFQQQKTKKKYQIVNNQKLERKLSQNSQKIQFLQNQSTNNDDNFFNKNYLFKQIENQMYKKYQKQQKQFFQLIIPQINMENLMRQKRRAQKLFLLININLKDVNKKINNYFFQFVIFFNLLYHLFIF</sequence>
<organism evidence="2 3">
    <name type="scientific">Tetrahymena thermophila (strain SB210)</name>
    <dbReference type="NCBI Taxonomy" id="312017"/>
    <lineage>
        <taxon>Eukaryota</taxon>
        <taxon>Sar</taxon>
        <taxon>Alveolata</taxon>
        <taxon>Ciliophora</taxon>
        <taxon>Intramacronucleata</taxon>
        <taxon>Oligohymenophorea</taxon>
        <taxon>Hymenostomatida</taxon>
        <taxon>Tetrahymenina</taxon>
        <taxon>Tetrahymenidae</taxon>
        <taxon>Tetrahymena</taxon>
    </lineage>
</organism>
<evidence type="ECO:0000256" key="1">
    <source>
        <dbReference type="SAM" id="Phobius"/>
    </source>
</evidence>
<dbReference type="AlphaFoldDB" id="W7XEC9"/>
<dbReference type="Proteomes" id="UP000009168">
    <property type="component" value="Unassembled WGS sequence"/>
</dbReference>
<name>W7XEC9_TETTS</name>
<proteinExistence type="predicted"/>
<keyword evidence="3" id="KW-1185">Reference proteome</keyword>
<evidence type="ECO:0000313" key="3">
    <source>
        <dbReference type="Proteomes" id="UP000009168"/>
    </source>
</evidence>
<keyword evidence="1" id="KW-0472">Membrane</keyword>
<dbReference type="InParanoid" id="W7XEC9"/>
<dbReference type="GeneID" id="24441609"/>
<feature type="transmembrane region" description="Helical" evidence="1">
    <location>
        <begin position="169"/>
        <end position="188"/>
    </location>
</feature>
<dbReference type="RefSeq" id="XP_012656227.1">
    <property type="nucleotide sequence ID" value="XM_012800773.1"/>
</dbReference>
<keyword evidence="1 2" id="KW-0812">Transmembrane</keyword>
<keyword evidence="1" id="KW-1133">Transmembrane helix</keyword>
<dbReference type="KEGG" id="tet:TTHERM_001070403"/>
<reference evidence="3" key="1">
    <citation type="journal article" date="2006" name="PLoS Biol.">
        <title>Macronuclear genome sequence of the ciliate Tetrahymena thermophila, a model eukaryote.</title>
        <authorList>
            <person name="Eisen J.A."/>
            <person name="Coyne R.S."/>
            <person name="Wu M."/>
            <person name="Wu D."/>
            <person name="Thiagarajan M."/>
            <person name="Wortman J.R."/>
            <person name="Badger J.H."/>
            <person name="Ren Q."/>
            <person name="Amedeo P."/>
            <person name="Jones K.M."/>
            <person name="Tallon L.J."/>
            <person name="Delcher A.L."/>
            <person name="Salzberg S.L."/>
            <person name="Silva J.C."/>
            <person name="Haas B.J."/>
            <person name="Majoros W.H."/>
            <person name="Farzad M."/>
            <person name="Carlton J.M."/>
            <person name="Smith R.K. Jr."/>
            <person name="Garg J."/>
            <person name="Pearlman R.E."/>
            <person name="Karrer K.M."/>
            <person name="Sun L."/>
            <person name="Manning G."/>
            <person name="Elde N.C."/>
            <person name="Turkewitz A.P."/>
            <person name="Asai D.J."/>
            <person name="Wilkes D.E."/>
            <person name="Wang Y."/>
            <person name="Cai H."/>
            <person name="Collins K."/>
            <person name="Stewart B.A."/>
            <person name="Lee S.R."/>
            <person name="Wilamowska K."/>
            <person name="Weinberg Z."/>
            <person name="Ruzzo W.L."/>
            <person name="Wloga D."/>
            <person name="Gaertig J."/>
            <person name="Frankel J."/>
            <person name="Tsao C.-C."/>
            <person name="Gorovsky M.A."/>
            <person name="Keeling P.J."/>
            <person name="Waller R.F."/>
            <person name="Patron N.J."/>
            <person name="Cherry J.M."/>
            <person name="Stover N.A."/>
            <person name="Krieger C.J."/>
            <person name="del Toro C."/>
            <person name="Ryder H.F."/>
            <person name="Williamson S.C."/>
            <person name="Barbeau R.A."/>
            <person name="Hamilton E.P."/>
            <person name="Orias E."/>
        </authorList>
    </citation>
    <scope>NUCLEOTIDE SEQUENCE [LARGE SCALE GENOMIC DNA]</scope>
    <source>
        <strain evidence="3">SB210</strain>
    </source>
</reference>
<accession>W7XEC9</accession>
<evidence type="ECO:0000313" key="2">
    <source>
        <dbReference type="EMBL" id="EWS71239.1"/>
    </source>
</evidence>
<protein>
    <submittedName>
        <fullName evidence="2">Transmembrane protein, putative</fullName>
    </submittedName>
</protein>
<dbReference type="EMBL" id="GG662270">
    <property type="protein sequence ID" value="EWS71239.1"/>
    <property type="molecule type" value="Genomic_DNA"/>
</dbReference>